<sequence>MAFEKKDITAKDKLRRPQTEAFGKIREHYENKELKEVGLILPVGCGKSGLISITPYATESSRVLIIAPGKKIRDQLAKDMKFNEPDNFYNKCDFFDLVDDYPEVCIIEAGGKTNIHDIKSSDIVVSNIQQIAGDDNKWLEQLDADFFDLIIVDEAHHN</sequence>
<feature type="non-terminal residue" evidence="2">
    <location>
        <position position="158"/>
    </location>
</feature>
<dbReference type="Pfam" id="PF04851">
    <property type="entry name" value="ResIII"/>
    <property type="match status" value="1"/>
</dbReference>
<dbReference type="GO" id="GO:0003677">
    <property type="term" value="F:DNA binding"/>
    <property type="evidence" value="ECO:0007669"/>
    <property type="project" value="InterPro"/>
</dbReference>
<dbReference type="Gene3D" id="3.40.50.300">
    <property type="entry name" value="P-loop containing nucleotide triphosphate hydrolases"/>
    <property type="match status" value="1"/>
</dbReference>
<dbReference type="SUPFAM" id="SSF52540">
    <property type="entry name" value="P-loop containing nucleoside triphosphate hydrolases"/>
    <property type="match status" value="1"/>
</dbReference>
<dbReference type="GO" id="GO:0004386">
    <property type="term" value="F:helicase activity"/>
    <property type="evidence" value="ECO:0007669"/>
    <property type="project" value="UniProtKB-KW"/>
</dbReference>
<dbReference type="RefSeq" id="WP_164989134.1">
    <property type="nucleotide sequence ID" value="NZ_QJSL01000059.1"/>
</dbReference>
<dbReference type="Proteomes" id="UP000290875">
    <property type="component" value="Unassembled WGS sequence"/>
</dbReference>
<protein>
    <submittedName>
        <fullName evidence="2">DEAD/DEAH box helicase</fullName>
    </submittedName>
</protein>
<proteinExistence type="predicted"/>
<gene>
    <name evidence="2" type="ORF">DM877_26515</name>
</gene>
<dbReference type="EMBL" id="QJSL01000059">
    <property type="protein sequence ID" value="RXW26040.1"/>
    <property type="molecule type" value="Genomic_DNA"/>
</dbReference>
<dbReference type="InterPro" id="IPR027417">
    <property type="entry name" value="P-loop_NTPase"/>
</dbReference>
<evidence type="ECO:0000259" key="1">
    <source>
        <dbReference type="Pfam" id="PF04851"/>
    </source>
</evidence>
<accession>A0A4Q2DZ61</accession>
<reference evidence="2 3" key="1">
    <citation type="submission" date="2018-06" db="EMBL/GenBank/DDBJ databases">
        <title>Carbapenemase-producing Enterobacteriaceae present in wastewater treatment plant effluent and nearby surface waters in the US.</title>
        <authorList>
            <person name="Mathys D.A."/>
            <person name="Mollenkopf D.F."/>
            <person name="Feicht S.M."/>
            <person name="Adams R.J."/>
            <person name="Albers A.L."/>
            <person name="Grooters S.V."/>
            <person name="Stuever D.M."/>
            <person name="Daniels J.B."/>
            <person name="Wittum T.E."/>
        </authorList>
    </citation>
    <scope>NUCLEOTIDE SEQUENCE [LARGE SCALE GENOMIC DNA]</scope>
    <source>
        <strain evidence="2 3">GEO_4_Eff_A</strain>
    </source>
</reference>
<keyword evidence="2" id="KW-0067">ATP-binding</keyword>
<dbReference type="AlphaFoldDB" id="A0A4Q2DZ61"/>
<dbReference type="GO" id="GO:0005829">
    <property type="term" value="C:cytosol"/>
    <property type="evidence" value="ECO:0007669"/>
    <property type="project" value="TreeGrafter"/>
</dbReference>
<evidence type="ECO:0000313" key="3">
    <source>
        <dbReference type="Proteomes" id="UP000290875"/>
    </source>
</evidence>
<keyword evidence="2" id="KW-0547">Nucleotide-binding</keyword>
<dbReference type="GO" id="GO:0005524">
    <property type="term" value="F:ATP binding"/>
    <property type="evidence" value="ECO:0007669"/>
    <property type="project" value="InterPro"/>
</dbReference>
<dbReference type="PANTHER" id="PTHR47396:SF1">
    <property type="entry name" value="ATP-DEPENDENT HELICASE IRC3-RELATED"/>
    <property type="match status" value="1"/>
</dbReference>
<name>A0A4Q2DZ61_ENTCL</name>
<dbReference type="PANTHER" id="PTHR47396">
    <property type="entry name" value="TYPE I RESTRICTION ENZYME ECOKI R PROTEIN"/>
    <property type="match status" value="1"/>
</dbReference>
<comment type="caution">
    <text evidence="2">The sequence shown here is derived from an EMBL/GenBank/DDBJ whole genome shotgun (WGS) entry which is preliminary data.</text>
</comment>
<keyword evidence="2" id="KW-0347">Helicase</keyword>
<feature type="domain" description="Helicase/UvrB N-terminal" evidence="1">
    <location>
        <begin position="13"/>
        <end position="157"/>
    </location>
</feature>
<keyword evidence="2" id="KW-0378">Hydrolase</keyword>
<dbReference type="InterPro" id="IPR050742">
    <property type="entry name" value="Helicase_Restrict-Modif_Enz"/>
</dbReference>
<dbReference type="InterPro" id="IPR006935">
    <property type="entry name" value="Helicase/UvrB_N"/>
</dbReference>
<organism evidence="2 3">
    <name type="scientific">Enterobacter cloacae</name>
    <dbReference type="NCBI Taxonomy" id="550"/>
    <lineage>
        <taxon>Bacteria</taxon>
        <taxon>Pseudomonadati</taxon>
        <taxon>Pseudomonadota</taxon>
        <taxon>Gammaproteobacteria</taxon>
        <taxon>Enterobacterales</taxon>
        <taxon>Enterobacteriaceae</taxon>
        <taxon>Enterobacter</taxon>
        <taxon>Enterobacter cloacae complex</taxon>
    </lineage>
</organism>
<evidence type="ECO:0000313" key="2">
    <source>
        <dbReference type="EMBL" id="RXW26040.1"/>
    </source>
</evidence>
<dbReference type="GO" id="GO:0016787">
    <property type="term" value="F:hydrolase activity"/>
    <property type="evidence" value="ECO:0007669"/>
    <property type="project" value="InterPro"/>
</dbReference>